<dbReference type="Pfam" id="PF13499">
    <property type="entry name" value="EF-hand_7"/>
    <property type="match status" value="2"/>
</dbReference>
<keyword evidence="13" id="KW-1185">Reference proteome</keyword>
<dbReference type="GO" id="GO:0017156">
    <property type="term" value="P:calcium-ion regulated exocytosis"/>
    <property type="evidence" value="ECO:0007669"/>
    <property type="project" value="TreeGrafter"/>
</dbReference>
<gene>
    <name evidence="12" type="ORF">KP79_PYT21176</name>
</gene>
<dbReference type="PROSITE" id="PS00018">
    <property type="entry name" value="EF_HAND_1"/>
    <property type="match status" value="3"/>
</dbReference>
<dbReference type="GO" id="GO:0005783">
    <property type="term" value="C:endoplasmic reticulum"/>
    <property type="evidence" value="ECO:0007669"/>
    <property type="project" value="TreeGrafter"/>
</dbReference>
<dbReference type="CDD" id="cd16225">
    <property type="entry name" value="EFh_CREC_cab45"/>
    <property type="match status" value="1"/>
</dbReference>
<feature type="domain" description="EF-hand" evidence="11">
    <location>
        <begin position="131"/>
        <end position="166"/>
    </location>
</feature>
<dbReference type="GO" id="GO:0005796">
    <property type="term" value="C:Golgi lumen"/>
    <property type="evidence" value="ECO:0007669"/>
    <property type="project" value="UniProtKB-SubCell"/>
</dbReference>
<keyword evidence="3" id="KW-0677">Repeat</keyword>
<dbReference type="EMBL" id="NEDP02004925">
    <property type="protein sequence ID" value="OWF44013.1"/>
    <property type="molecule type" value="Genomic_DNA"/>
</dbReference>
<keyword evidence="2 10" id="KW-0732">Signal</keyword>
<evidence type="ECO:0000313" key="13">
    <source>
        <dbReference type="Proteomes" id="UP000242188"/>
    </source>
</evidence>
<dbReference type="AlphaFoldDB" id="A0A210Q5J2"/>
<evidence type="ECO:0000256" key="6">
    <source>
        <dbReference type="ARBA" id="ARBA00023180"/>
    </source>
</evidence>
<keyword evidence="1" id="KW-0479">Metal-binding</keyword>
<dbReference type="STRING" id="6573.A0A210Q5J2"/>
<sequence length="355" mass="41821">MRRSAVVLFVTYITLVSSRPPRDVVARDVIRMDMGDTDNDLGQKPVLSVDKLVPPDHLDAVRLEQDGHINKDFHKEAFLGNHEEIDDEPAPVAESKLHEIFKKVDTNGDGFMEANEMQKWILLKINDHFDESMKENSHIFKHMDPKKKGYIEWKEYYRHFLLAKGYEDSKASKHIEDYDTIDMKDDERESLVRYKFRWTDADQDNNNKLTEEEFLAFRHPEQSQITMNNMLETILNGLDVDKDSELTEEEFCALPPGEVVGEEQKEMDRKWQEERRQEFRNSIDRNGDKKADKAELLKYVDPRNPDQARSETENLINMMDENKDRLVTMEEMMINKDIFVSSKCVDVKRVLHDEF</sequence>
<dbReference type="PROSITE" id="PS50222">
    <property type="entry name" value="EF_HAND_2"/>
    <property type="match status" value="2"/>
</dbReference>
<evidence type="ECO:0000256" key="7">
    <source>
        <dbReference type="ARBA" id="ARBA00023769"/>
    </source>
</evidence>
<dbReference type="InterPro" id="IPR011992">
    <property type="entry name" value="EF-hand-dom_pair"/>
</dbReference>
<dbReference type="SMART" id="SM00054">
    <property type="entry name" value="EFh"/>
    <property type="match status" value="3"/>
</dbReference>
<dbReference type="GO" id="GO:0005509">
    <property type="term" value="F:calcium ion binding"/>
    <property type="evidence" value="ECO:0007669"/>
    <property type="project" value="InterPro"/>
</dbReference>
<evidence type="ECO:0000256" key="2">
    <source>
        <dbReference type="ARBA" id="ARBA00022729"/>
    </source>
</evidence>
<dbReference type="OrthoDB" id="9978834at2759"/>
<protein>
    <recommendedName>
        <fullName evidence="8">45 kDa calcium-binding protein</fullName>
    </recommendedName>
    <alternativeName>
        <fullName evidence="9">Stromal cell-derived factor 4</fullName>
    </alternativeName>
</protein>
<evidence type="ECO:0000256" key="10">
    <source>
        <dbReference type="SAM" id="SignalP"/>
    </source>
</evidence>
<evidence type="ECO:0000256" key="4">
    <source>
        <dbReference type="ARBA" id="ARBA00022837"/>
    </source>
</evidence>
<keyword evidence="6" id="KW-0325">Glycoprotein</keyword>
<dbReference type="PANTHER" id="PTHR10827:SF98">
    <property type="entry name" value="45 KDA CALCIUM-BINDING PROTEIN"/>
    <property type="match status" value="1"/>
</dbReference>
<dbReference type="InterPro" id="IPR027240">
    <property type="entry name" value="CAB45_EFh"/>
</dbReference>
<feature type="domain" description="EF-hand" evidence="11">
    <location>
        <begin position="92"/>
        <end position="127"/>
    </location>
</feature>
<dbReference type="Gene3D" id="1.10.238.10">
    <property type="entry name" value="EF-hand"/>
    <property type="match status" value="3"/>
</dbReference>
<comment type="caution">
    <text evidence="12">The sequence shown here is derived from an EMBL/GenBank/DDBJ whole genome shotgun (WGS) entry which is preliminary data.</text>
</comment>
<feature type="signal peptide" evidence="10">
    <location>
        <begin position="1"/>
        <end position="18"/>
    </location>
</feature>
<keyword evidence="4" id="KW-0106">Calcium</keyword>
<evidence type="ECO:0000256" key="3">
    <source>
        <dbReference type="ARBA" id="ARBA00022737"/>
    </source>
</evidence>
<dbReference type="SUPFAM" id="SSF47473">
    <property type="entry name" value="EF-hand"/>
    <property type="match status" value="2"/>
</dbReference>
<evidence type="ECO:0000256" key="8">
    <source>
        <dbReference type="ARBA" id="ARBA00023817"/>
    </source>
</evidence>
<dbReference type="Proteomes" id="UP000242188">
    <property type="component" value="Unassembled WGS sequence"/>
</dbReference>
<name>A0A210Q5J2_MIZYE</name>
<evidence type="ECO:0000256" key="5">
    <source>
        <dbReference type="ARBA" id="ARBA00023034"/>
    </source>
</evidence>
<evidence type="ECO:0000313" key="12">
    <source>
        <dbReference type="EMBL" id="OWF44013.1"/>
    </source>
</evidence>
<evidence type="ECO:0000256" key="1">
    <source>
        <dbReference type="ARBA" id="ARBA00022723"/>
    </source>
</evidence>
<evidence type="ECO:0000256" key="9">
    <source>
        <dbReference type="ARBA" id="ARBA00031511"/>
    </source>
</evidence>
<dbReference type="InterPro" id="IPR018247">
    <property type="entry name" value="EF_Hand_1_Ca_BS"/>
</dbReference>
<feature type="chain" id="PRO_5012465270" description="45 kDa calcium-binding protein" evidence="10">
    <location>
        <begin position="19"/>
        <end position="355"/>
    </location>
</feature>
<proteinExistence type="predicted"/>
<evidence type="ECO:0000259" key="11">
    <source>
        <dbReference type="PROSITE" id="PS50222"/>
    </source>
</evidence>
<dbReference type="InterPro" id="IPR002048">
    <property type="entry name" value="EF_hand_dom"/>
</dbReference>
<comment type="subcellular location">
    <subcellularLocation>
        <location evidence="7">Golgi apparatus lumen</location>
    </subcellularLocation>
</comment>
<organism evidence="12 13">
    <name type="scientific">Mizuhopecten yessoensis</name>
    <name type="common">Japanese scallop</name>
    <name type="synonym">Patinopecten yessoensis</name>
    <dbReference type="NCBI Taxonomy" id="6573"/>
    <lineage>
        <taxon>Eukaryota</taxon>
        <taxon>Metazoa</taxon>
        <taxon>Spiralia</taxon>
        <taxon>Lophotrochozoa</taxon>
        <taxon>Mollusca</taxon>
        <taxon>Bivalvia</taxon>
        <taxon>Autobranchia</taxon>
        <taxon>Pteriomorphia</taxon>
        <taxon>Pectinida</taxon>
        <taxon>Pectinoidea</taxon>
        <taxon>Pectinidae</taxon>
        <taxon>Mizuhopecten</taxon>
    </lineage>
</organism>
<accession>A0A210Q5J2</accession>
<keyword evidence="5" id="KW-0333">Golgi apparatus</keyword>
<dbReference type="PANTHER" id="PTHR10827">
    <property type="entry name" value="RETICULOCALBIN"/>
    <property type="match status" value="1"/>
</dbReference>
<reference evidence="12 13" key="1">
    <citation type="journal article" date="2017" name="Nat. Ecol. Evol.">
        <title>Scallop genome provides insights into evolution of bilaterian karyotype and development.</title>
        <authorList>
            <person name="Wang S."/>
            <person name="Zhang J."/>
            <person name="Jiao W."/>
            <person name="Li J."/>
            <person name="Xun X."/>
            <person name="Sun Y."/>
            <person name="Guo X."/>
            <person name="Huan P."/>
            <person name="Dong B."/>
            <person name="Zhang L."/>
            <person name="Hu X."/>
            <person name="Sun X."/>
            <person name="Wang J."/>
            <person name="Zhao C."/>
            <person name="Wang Y."/>
            <person name="Wang D."/>
            <person name="Huang X."/>
            <person name="Wang R."/>
            <person name="Lv J."/>
            <person name="Li Y."/>
            <person name="Zhang Z."/>
            <person name="Liu B."/>
            <person name="Lu W."/>
            <person name="Hui Y."/>
            <person name="Liang J."/>
            <person name="Zhou Z."/>
            <person name="Hou R."/>
            <person name="Li X."/>
            <person name="Liu Y."/>
            <person name="Li H."/>
            <person name="Ning X."/>
            <person name="Lin Y."/>
            <person name="Zhao L."/>
            <person name="Xing Q."/>
            <person name="Dou J."/>
            <person name="Li Y."/>
            <person name="Mao J."/>
            <person name="Guo H."/>
            <person name="Dou H."/>
            <person name="Li T."/>
            <person name="Mu C."/>
            <person name="Jiang W."/>
            <person name="Fu Q."/>
            <person name="Fu X."/>
            <person name="Miao Y."/>
            <person name="Liu J."/>
            <person name="Yu Q."/>
            <person name="Li R."/>
            <person name="Liao H."/>
            <person name="Li X."/>
            <person name="Kong Y."/>
            <person name="Jiang Z."/>
            <person name="Chourrout D."/>
            <person name="Li R."/>
            <person name="Bao Z."/>
        </authorList>
    </citation>
    <scope>NUCLEOTIDE SEQUENCE [LARGE SCALE GENOMIC DNA]</scope>
    <source>
        <strain evidence="12 13">PY_sf001</strain>
    </source>
</reference>